<keyword evidence="4" id="KW-1185">Reference proteome</keyword>
<feature type="compositionally biased region" description="Polar residues" evidence="1">
    <location>
        <begin position="1"/>
        <end position="27"/>
    </location>
</feature>
<dbReference type="Pfam" id="PF01381">
    <property type="entry name" value="HTH_3"/>
    <property type="match status" value="1"/>
</dbReference>
<evidence type="ECO:0000313" key="3">
    <source>
        <dbReference type="EMBL" id="SEH67524.1"/>
    </source>
</evidence>
<evidence type="ECO:0000256" key="1">
    <source>
        <dbReference type="SAM" id="MobiDB-lite"/>
    </source>
</evidence>
<evidence type="ECO:0000259" key="2">
    <source>
        <dbReference type="PROSITE" id="PS50943"/>
    </source>
</evidence>
<organism evidence="3 4">
    <name type="scientific">Parafannyhessea umbonata</name>
    <dbReference type="NCBI Taxonomy" id="604330"/>
    <lineage>
        <taxon>Bacteria</taxon>
        <taxon>Bacillati</taxon>
        <taxon>Actinomycetota</taxon>
        <taxon>Coriobacteriia</taxon>
        <taxon>Coriobacteriales</taxon>
        <taxon>Atopobiaceae</taxon>
        <taxon>Parafannyhessea</taxon>
    </lineage>
</organism>
<dbReference type="SMART" id="SM00530">
    <property type="entry name" value="HTH_XRE"/>
    <property type="match status" value="1"/>
</dbReference>
<dbReference type="PROSITE" id="PS50943">
    <property type="entry name" value="HTH_CROC1"/>
    <property type="match status" value="1"/>
</dbReference>
<dbReference type="InterPro" id="IPR010982">
    <property type="entry name" value="Lambda_DNA-bd_dom_sf"/>
</dbReference>
<gene>
    <name evidence="3" type="ORF">SAMN05216447_1123</name>
</gene>
<proteinExistence type="predicted"/>
<feature type="region of interest" description="Disordered" evidence="1">
    <location>
        <begin position="1"/>
        <end position="90"/>
    </location>
</feature>
<reference evidence="3 4" key="1">
    <citation type="submission" date="2016-10" db="EMBL/GenBank/DDBJ databases">
        <authorList>
            <person name="Varghese N."/>
            <person name="Submissions S."/>
        </authorList>
    </citation>
    <scope>NUCLEOTIDE SEQUENCE [LARGE SCALE GENOMIC DNA]</scope>
    <source>
        <strain evidence="3 4">WCP15</strain>
    </source>
</reference>
<dbReference type="SUPFAM" id="SSF47413">
    <property type="entry name" value="lambda repressor-like DNA-binding domains"/>
    <property type="match status" value="1"/>
</dbReference>
<feature type="region of interest" description="Disordered" evidence="1">
    <location>
        <begin position="109"/>
        <end position="137"/>
    </location>
</feature>
<dbReference type="CDD" id="cd00093">
    <property type="entry name" value="HTH_XRE"/>
    <property type="match status" value="1"/>
</dbReference>
<evidence type="ECO:0000313" key="4">
    <source>
        <dbReference type="Proteomes" id="UP000199135"/>
    </source>
</evidence>
<sequence>MSFSASGWETQMNERTSDEMSATQSKETTPHLGLSQDAVFTKQHTGQSDSREGAPTRTEEAVDTTTKDDSREQAQTDMRIGDDTNASVEKTSEKECNCDIAEISVRAEIANETENSIDTTEENEGNRTSKTKPEKNDLISASIEKLKSEVETLESDKARQNLGDKEWENLIRQTENVIKTARIAIENAKLSKRQSHKVIASRALLLEWEHKIAISDSIRARMKELGMNQNELSFATGIGIGQISLIINGKQNMTLRTMARIEAALDFRLDSGFKYHV</sequence>
<dbReference type="Proteomes" id="UP000199135">
    <property type="component" value="Unassembled WGS sequence"/>
</dbReference>
<feature type="compositionally biased region" description="Basic and acidic residues" evidence="1">
    <location>
        <begin position="49"/>
        <end position="82"/>
    </location>
</feature>
<feature type="compositionally biased region" description="Basic and acidic residues" evidence="1">
    <location>
        <begin position="124"/>
        <end position="137"/>
    </location>
</feature>
<feature type="domain" description="HTH cro/C1-type" evidence="2">
    <location>
        <begin position="218"/>
        <end position="273"/>
    </location>
</feature>
<dbReference type="Gene3D" id="1.10.260.40">
    <property type="entry name" value="lambda repressor-like DNA-binding domains"/>
    <property type="match status" value="1"/>
</dbReference>
<protein>
    <submittedName>
        <fullName evidence="3">Helix-turn-helix</fullName>
    </submittedName>
</protein>
<accession>A0A1H6JYH5</accession>
<dbReference type="InterPro" id="IPR001387">
    <property type="entry name" value="Cro/C1-type_HTH"/>
</dbReference>
<dbReference type="EMBL" id="FNWT01000012">
    <property type="protein sequence ID" value="SEH67524.1"/>
    <property type="molecule type" value="Genomic_DNA"/>
</dbReference>
<comment type="caution">
    <text evidence="3">The sequence shown here is derived from an EMBL/GenBank/DDBJ whole genome shotgun (WGS) entry which is preliminary data.</text>
</comment>
<name>A0A1H6JYH5_9ACTN</name>